<gene>
    <name evidence="3" type="ORF">TGDOM2_318370</name>
</gene>
<feature type="compositionally biased region" description="Low complexity" evidence="1">
    <location>
        <begin position="439"/>
        <end position="455"/>
    </location>
</feature>
<feature type="transmembrane region" description="Helical" evidence="2">
    <location>
        <begin position="471"/>
        <end position="495"/>
    </location>
</feature>
<dbReference type="PANTHER" id="PTHR28650">
    <property type="entry name" value="PHOSPHATIDYLINOSITOL-GLYCAN BIOSYNTHESIS CLASS X PROTEIN"/>
    <property type="match status" value="1"/>
</dbReference>
<dbReference type="GO" id="GO:0016020">
    <property type="term" value="C:membrane"/>
    <property type="evidence" value="ECO:0007669"/>
    <property type="project" value="GOC"/>
</dbReference>
<dbReference type="OrthoDB" id="333764at2759"/>
<keyword evidence="2" id="KW-1133">Transmembrane helix</keyword>
<organism evidence="3 4">
    <name type="scientific">Toxoplasma gondii GAB2-2007-GAL-DOM2</name>
    <dbReference type="NCBI Taxonomy" id="1130820"/>
    <lineage>
        <taxon>Eukaryota</taxon>
        <taxon>Sar</taxon>
        <taxon>Alveolata</taxon>
        <taxon>Apicomplexa</taxon>
        <taxon>Conoidasida</taxon>
        <taxon>Coccidia</taxon>
        <taxon>Eucoccidiorida</taxon>
        <taxon>Eimeriorina</taxon>
        <taxon>Sarcocystidae</taxon>
        <taxon>Toxoplasma</taxon>
    </lineage>
</organism>
<dbReference type="PANTHER" id="PTHR28650:SF1">
    <property type="entry name" value="PHOSPHATIDYLINOSITOL-GLYCAN BIOSYNTHESIS CLASS X PROTEIN"/>
    <property type="match status" value="1"/>
</dbReference>
<protein>
    <submittedName>
        <fullName evidence="3">Putative transmembrane protein</fullName>
    </submittedName>
</protein>
<reference evidence="3 4" key="1">
    <citation type="submission" date="2014-02" db="EMBL/GenBank/DDBJ databases">
        <authorList>
            <person name="Sibley D."/>
            <person name="Venepally P."/>
            <person name="Karamycheva S."/>
            <person name="Hadjithomas M."/>
            <person name="Khan A."/>
            <person name="Brunk B."/>
            <person name="Roos D."/>
            <person name="Caler E."/>
            <person name="Lorenzi H."/>
        </authorList>
    </citation>
    <scope>NUCLEOTIDE SEQUENCE [LARGE SCALE GENOMIC DNA]</scope>
    <source>
        <strain evidence="3 4">GAB2-2007-GAL-DOM2</strain>
    </source>
</reference>
<comment type="caution">
    <text evidence="3">The sequence shown here is derived from an EMBL/GenBank/DDBJ whole genome shotgun (WGS) entry which is preliminary data.</text>
</comment>
<feature type="compositionally biased region" description="Basic and acidic residues" evidence="1">
    <location>
        <begin position="521"/>
        <end position="536"/>
    </location>
</feature>
<keyword evidence="2" id="KW-0472">Membrane</keyword>
<evidence type="ECO:0000313" key="4">
    <source>
        <dbReference type="Proteomes" id="UP000028837"/>
    </source>
</evidence>
<feature type="region of interest" description="Disordered" evidence="1">
    <location>
        <begin position="41"/>
        <end position="68"/>
    </location>
</feature>
<feature type="region of interest" description="Disordered" evidence="1">
    <location>
        <begin position="106"/>
        <end position="149"/>
    </location>
</feature>
<feature type="compositionally biased region" description="Basic and acidic residues" evidence="1">
    <location>
        <begin position="365"/>
        <end position="389"/>
    </location>
</feature>
<evidence type="ECO:0000256" key="2">
    <source>
        <dbReference type="SAM" id="Phobius"/>
    </source>
</evidence>
<dbReference type="VEuPathDB" id="ToxoDB:TGDOM2_318370"/>
<feature type="compositionally biased region" description="Low complexity" evidence="1">
    <location>
        <begin position="109"/>
        <end position="119"/>
    </location>
</feature>
<feature type="region of interest" description="Disordered" evidence="1">
    <location>
        <begin position="1"/>
        <end position="28"/>
    </location>
</feature>
<accession>A0A086JFT9</accession>
<feature type="region of interest" description="Disordered" evidence="1">
    <location>
        <begin position="164"/>
        <end position="190"/>
    </location>
</feature>
<dbReference type="UniPathway" id="UPA00196"/>
<keyword evidence="2 3" id="KW-0812">Transmembrane</keyword>
<evidence type="ECO:0000256" key="1">
    <source>
        <dbReference type="SAM" id="MobiDB-lite"/>
    </source>
</evidence>
<feature type="region of interest" description="Disordered" evidence="1">
    <location>
        <begin position="352"/>
        <end position="401"/>
    </location>
</feature>
<feature type="compositionally biased region" description="Basic and acidic residues" evidence="1">
    <location>
        <begin position="427"/>
        <end position="437"/>
    </location>
</feature>
<dbReference type="Proteomes" id="UP000028837">
    <property type="component" value="Unassembled WGS sequence"/>
</dbReference>
<name>A0A086JFT9_TOXGO</name>
<feature type="compositionally biased region" description="Acidic residues" evidence="1">
    <location>
        <begin position="390"/>
        <end position="399"/>
    </location>
</feature>
<proteinExistence type="predicted"/>
<sequence length="536" mass="58270">MKRRRRSSVSSSRSPSAGCSSHLSGSSVPWLSSRMDCLQRETPILSPPPAQKLRRCSPLRAPNSSVPSRVPPLAVSVTLCLALLSLLLTQEKSGCLFADAERLHETATASERPSSISASRSRRAVATLPSGQSVHAEAESSLQGEGSHREMVTRVEILLRGQKRKCRGSGMEPTERACSPSAPGETEKASERLPPLACHVECTYTLKNVVYVDPDQTWELGIDANEDASRSGDSLSPSERLSPRISTQVLEDFVDVELPVFSPALSPYTRTRQKTLAPVFLRRRPEEDVLCSSPAGDSCQEARKGGAETAEASEEIYAASLAFSLPFHLRYDAACASCAGHTHHVLSPPRVRVHCRQPPGEEEERATRNEGEEREEKAKHKEKKGREGEEKTEEQEGADEQLTSVACEGELCVVSLVFEATVAREVGKARAEERRELPSSTAETETSESGTNTQETDGLYLQVPVGFLAHFVPVVCLTALAVAVFSGGTLAALLLAERHGDAKPEVSEVDSGEDSLGATRSETRRWKETRTCTERD</sequence>
<evidence type="ECO:0000313" key="3">
    <source>
        <dbReference type="EMBL" id="KFG31007.1"/>
    </source>
</evidence>
<dbReference type="GO" id="GO:0006506">
    <property type="term" value="P:GPI anchor biosynthetic process"/>
    <property type="evidence" value="ECO:0007669"/>
    <property type="project" value="UniProtKB-UniPathway"/>
</dbReference>
<feature type="compositionally biased region" description="Low complexity" evidence="1">
    <location>
        <begin position="8"/>
        <end position="27"/>
    </location>
</feature>
<feature type="region of interest" description="Disordered" evidence="1">
    <location>
        <begin position="502"/>
        <end position="536"/>
    </location>
</feature>
<dbReference type="EMBL" id="AHZU02001572">
    <property type="protein sequence ID" value="KFG31007.1"/>
    <property type="molecule type" value="Genomic_DNA"/>
</dbReference>
<dbReference type="AlphaFoldDB" id="A0A086JFT9"/>
<dbReference type="InterPro" id="IPR040039">
    <property type="entry name" value="PIGX"/>
</dbReference>
<feature type="region of interest" description="Disordered" evidence="1">
    <location>
        <begin position="427"/>
        <end position="455"/>
    </location>
</feature>